<dbReference type="PANTHER" id="PTHR36771:SF2">
    <property type="entry name" value="POTASSIUM TRANSPORTER"/>
    <property type="match status" value="1"/>
</dbReference>
<organism evidence="1 2">
    <name type="scientific">Dendrobium nobile</name>
    <name type="common">Orchid</name>
    <dbReference type="NCBI Taxonomy" id="94219"/>
    <lineage>
        <taxon>Eukaryota</taxon>
        <taxon>Viridiplantae</taxon>
        <taxon>Streptophyta</taxon>
        <taxon>Embryophyta</taxon>
        <taxon>Tracheophyta</taxon>
        <taxon>Spermatophyta</taxon>
        <taxon>Magnoliopsida</taxon>
        <taxon>Liliopsida</taxon>
        <taxon>Asparagales</taxon>
        <taxon>Orchidaceae</taxon>
        <taxon>Epidendroideae</taxon>
        <taxon>Malaxideae</taxon>
        <taxon>Dendrobiinae</taxon>
        <taxon>Dendrobium</taxon>
    </lineage>
</organism>
<gene>
    <name evidence="1" type="ORF">KFK09_016805</name>
</gene>
<protein>
    <recommendedName>
        <fullName evidence="3">GATA-type transcription activator N-terminal domain-containing protein</fullName>
    </recommendedName>
</protein>
<dbReference type="PANTHER" id="PTHR36771">
    <property type="entry name" value="POTASSIUM TRANSPORTER"/>
    <property type="match status" value="1"/>
</dbReference>
<dbReference type="OrthoDB" id="5845at2759"/>
<dbReference type="AlphaFoldDB" id="A0A8T3B0I5"/>
<sequence>MWYWLQQSNSAKSFETFSWFSLSTNPSELFTKLCCATSTEASQRPRGTTASFHVNMSITRLGPTGVVYWSFPSASDINLDFLLLETKQLVSRKERMGMRALPLSSSHYCFPKSISLSSKSISLRCNRATTRVGGIWATAEQNGEEEGEKKISKQSLFSSITEALDFSQARSSQDAQLIEEAKEATKSGGQMNREQYGALRRKIGGTYRDFFKSYVEVEGQYVEEGWVDKTCKICKRDTREEPRQVDKFGRYVHVACLGDSKSTNFFFKLFSR</sequence>
<keyword evidence="2" id="KW-1185">Reference proteome</keyword>
<evidence type="ECO:0008006" key="3">
    <source>
        <dbReference type="Google" id="ProtNLM"/>
    </source>
</evidence>
<proteinExistence type="predicted"/>
<accession>A0A8T3B0I5</accession>
<evidence type="ECO:0000313" key="2">
    <source>
        <dbReference type="Proteomes" id="UP000829196"/>
    </source>
</evidence>
<name>A0A8T3B0I5_DENNO</name>
<comment type="caution">
    <text evidence="1">The sequence shown here is derived from an EMBL/GenBank/DDBJ whole genome shotgun (WGS) entry which is preliminary data.</text>
</comment>
<dbReference type="Proteomes" id="UP000829196">
    <property type="component" value="Unassembled WGS sequence"/>
</dbReference>
<evidence type="ECO:0000313" key="1">
    <source>
        <dbReference type="EMBL" id="KAI0501860.1"/>
    </source>
</evidence>
<reference evidence="1" key="1">
    <citation type="journal article" date="2022" name="Front. Genet.">
        <title>Chromosome-Scale Assembly of the Dendrobium nobile Genome Provides Insights Into the Molecular Mechanism of the Biosynthesis of the Medicinal Active Ingredient of Dendrobium.</title>
        <authorList>
            <person name="Xu Q."/>
            <person name="Niu S.-C."/>
            <person name="Li K.-L."/>
            <person name="Zheng P.-J."/>
            <person name="Zhang X.-J."/>
            <person name="Jia Y."/>
            <person name="Liu Y."/>
            <person name="Niu Y.-X."/>
            <person name="Yu L.-H."/>
            <person name="Chen D.-F."/>
            <person name="Zhang G.-Q."/>
        </authorList>
    </citation>
    <scope>NUCLEOTIDE SEQUENCE</scope>
    <source>
        <tissue evidence="1">Leaf</tissue>
    </source>
</reference>
<dbReference type="GO" id="GO:0009658">
    <property type="term" value="P:chloroplast organization"/>
    <property type="evidence" value="ECO:0007669"/>
    <property type="project" value="TreeGrafter"/>
</dbReference>
<dbReference type="EMBL" id="JAGYWB010000012">
    <property type="protein sequence ID" value="KAI0501860.1"/>
    <property type="molecule type" value="Genomic_DNA"/>
</dbReference>
<dbReference type="GO" id="GO:0045893">
    <property type="term" value="P:positive regulation of DNA-templated transcription"/>
    <property type="evidence" value="ECO:0007669"/>
    <property type="project" value="TreeGrafter"/>
</dbReference>